<dbReference type="InterPro" id="IPR013815">
    <property type="entry name" value="ATP_grasp_subdomain_1"/>
</dbReference>
<evidence type="ECO:0000313" key="13">
    <source>
        <dbReference type="Proteomes" id="UP001156215"/>
    </source>
</evidence>
<accession>A0A9E9LZ56</accession>
<keyword evidence="13" id="KW-1185">Reference proteome</keyword>
<dbReference type="Proteomes" id="UP001156215">
    <property type="component" value="Chromosome"/>
</dbReference>
<proteinExistence type="inferred from homology"/>
<dbReference type="PANTHER" id="PTHR21621:SF4">
    <property type="entry name" value="GLUTATHIONE SYNTHETASE"/>
    <property type="match status" value="1"/>
</dbReference>
<keyword evidence="8" id="KW-0460">Magnesium</keyword>
<reference evidence="12" key="1">
    <citation type="journal article" date="2022" name="Front. Microbiol.">
        <title>New perspectives on an old grouping: The genomic and phenotypic variability of Oxalobacter formigenes and the implications for calcium oxalate stone prevention.</title>
        <authorList>
            <person name="Chmiel J.A."/>
            <person name="Carr C."/>
            <person name="Stuivenberg G.A."/>
            <person name="Venema R."/>
            <person name="Chanyi R.M."/>
            <person name="Al K.F."/>
            <person name="Giguere D."/>
            <person name="Say H."/>
            <person name="Akouris P.P."/>
            <person name="Dominguez Romero S.A."/>
            <person name="Kwong A."/>
            <person name="Tai V."/>
            <person name="Koval S.F."/>
            <person name="Razvi H."/>
            <person name="Bjazevic J."/>
            <person name="Burton J.P."/>
        </authorList>
    </citation>
    <scope>NUCLEOTIDE SEQUENCE</scope>
    <source>
        <strain evidence="12">WoOx3</strain>
    </source>
</reference>
<dbReference type="InterPro" id="IPR011761">
    <property type="entry name" value="ATP-grasp"/>
</dbReference>
<evidence type="ECO:0000256" key="1">
    <source>
        <dbReference type="ARBA" id="ARBA00001936"/>
    </source>
</evidence>
<protein>
    <recommendedName>
        <fullName evidence="10">Glutathione synthetase</fullName>
        <ecNumber evidence="10">6.3.2.3</ecNumber>
    </recommendedName>
    <alternativeName>
        <fullName evidence="10">GSH synthetase</fullName>
        <shortName evidence="10">GSH-S</shortName>
        <shortName evidence="10">GSHase</shortName>
    </alternativeName>
    <alternativeName>
        <fullName evidence="10">Glutathione synthase</fullName>
    </alternativeName>
</protein>
<dbReference type="SUPFAM" id="SSF56059">
    <property type="entry name" value="Glutathione synthetase ATP-binding domain-like"/>
    <property type="match status" value="1"/>
</dbReference>
<dbReference type="InterPro" id="IPR004218">
    <property type="entry name" value="GSHS_ATP-bd"/>
</dbReference>
<dbReference type="RefSeq" id="WP_269310281.1">
    <property type="nucleotide sequence ID" value="NZ_CP098242.1"/>
</dbReference>
<evidence type="ECO:0000256" key="6">
    <source>
        <dbReference type="ARBA" id="ARBA00022741"/>
    </source>
</evidence>
<dbReference type="EC" id="6.3.2.3" evidence="10"/>
<dbReference type="InterPro" id="IPR004215">
    <property type="entry name" value="GSHS_N"/>
</dbReference>
<evidence type="ECO:0000313" key="12">
    <source>
        <dbReference type="EMBL" id="WAW11171.1"/>
    </source>
</evidence>
<dbReference type="KEGG" id="ovb:NB640_05950"/>
<feature type="domain" description="ATP-grasp" evidence="11">
    <location>
        <begin position="120"/>
        <end position="310"/>
    </location>
</feature>
<dbReference type="NCBIfam" id="TIGR01380">
    <property type="entry name" value="glut_syn"/>
    <property type="match status" value="1"/>
</dbReference>
<dbReference type="Gene3D" id="3.40.50.20">
    <property type="match status" value="1"/>
</dbReference>
<dbReference type="GO" id="GO:0005737">
    <property type="term" value="C:cytoplasm"/>
    <property type="evidence" value="ECO:0007669"/>
    <property type="project" value="TreeGrafter"/>
</dbReference>
<dbReference type="NCBIfam" id="NF003573">
    <property type="entry name" value="PRK05246.1"/>
    <property type="match status" value="1"/>
</dbReference>
<dbReference type="Pfam" id="PF02955">
    <property type="entry name" value="GSH-S_ATP"/>
    <property type="match status" value="1"/>
</dbReference>
<keyword evidence="4 10" id="KW-0317">Glutathione biosynthesis</keyword>
<dbReference type="SUPFAM" id="SSF52440">
    <property type="entry name" value="PreATP-grasp domain"/>
    <property type="match status" value="1"/>
</dbReference>
<keyword evidence="9" id="KW-0464">Manganese</keyword>
<dbReference type="FunFam" id="3.30.1490.20:FF:000009">
    <property type="entry name" value="Glutathione synthetase"/>
    <property type="match status" value="1"/>
</dbReference>
<name>A0A9E9LZ56_9BURK</name>
<evidence type="ECO:0000256" key="3">
    <source>
        <dbReference type="ARBA" id="ARBA00022598"/>
    </source>
</evidence>
<dbReference type="PROSITE" id="PS50975">
    <property type="entry name" value="ATP_GRASP"/>
    <property type="match status" value="1"/>
</dbReference>
<evidence type="ECO:0000256" key="8">
    <source>
        <dbReference type="ARBA" id="ARBA00022842"/>
    </source>
</evidence>
<dbReference type="HAMAP" id="MF_00162">
    <property type="entry name" value="GSH_S"/>
    <property type="match status" value="1"/>
</dbReference>
<evidence type="ECO:0000256" key="10">
    <source>
        <dbReference type="HAMAP-Rule" id="MF_00162"/>
    </source>
</evidence>
<dbReference type="InterPro" id="IPR006284">
    <property type="entry name" value="Glut_synth_pro"/>
</dbReference>
<dbReference type="GO" id="GO:0004363">
    <property type="term" value="F:glutathione synthase activity"/>
    <property type="evidence" value="ECO:0007669"/>
    <property type="project" value="UniProtKB-UniRule"/>
</dbReference>
<evidence type="ECO:0000256" key="7">
    <source>
        <dbReference type="ARBA" id="ARBA00022840"/>
    </source>
</evidence>
<comment type="cofactor">
    <cofactor evidence="2">
        <name>Mg(2+)</name>
        <dbReference type="ChEBI" id="CHEBI:18420"/>
    </cofactor>
</comment>
<dbReference type="AlphaFoldDB" id="A0A9E9LZ56"/>
<evidence type="ECO:0000256" key="4">
    <source>
        <dbReference type="ARBA" id="ARBA00022684"/>
    </source>
</evidence>
<evidence type="ECO:0000256" key="2">
    <source>
        <dbReference type="ARBA" id="ARBA00001946"/>
    </source>
</evidence>
<dbReference type="EMBL" id="CP098242">
    <property type="protein sequence ID" value="WAW11171.1"/>
    <property type="molecule type" value="Genomic_DNA"/>
</dbReference>
<dbReference type="Gene3D" id="3.30.1490.20">
    <property type="entry name" value="ATP-grasp fold, A domain"/>
    <property type="match status" value="1"/>
</dbReference>
<dbReference type="Pfam" id="PF02951">
    <property type="entry name" value="GSH-S_N"/>
    <property type="match status" value="1"/>
</dbReference>
<dbReference type="GO" id="GO:0005524">
    <property type="term" value="F:ATP binding"/>
    <property type="evidence" value="ECO:0007669"/>
    <property type="project" value="UniProtKB-UniRule"/>
</dbReference>
<dbReference type="InterPro" id="IPR016185">
    <property type="entry name" value="PreATP-grasp_dom_sf"/>
</dbReference>
<comment type="pathway">
    <text evidence="10">Sulfur metabolism; glutathione biosynthesis; glutathione from L-cysteine and L-glutamate: step 2/2.</text>
</comment>
<organism evidence="12 13">
    <name type="scientific">Oxalobacter vibrioformis</name>
    <dbReference type="NCBI Taxonomy" id="933080"/>
    <lineage>
        <taxon>Bacteria</taxon>
        <taxon>Pseudomonadati</taxon>
        <taxon>Pseudomonadota</taxon>
        <taxon>Betaproteobacteria</taxon>
        <taxon>Burkholderiales</taxon>
        <taxon>Oxalobacteraceae</taxon>
        <taxon>Oxalobacter</taxon>
    </lineage>
</organism>
<comment type="similarity">
    <text evidence="10">Belongs to the prokaryotic GSH synthase family.</text>
</comment>
<dbReference type="PANTHER" id="PTHR21621">
    <property type="entry name" value="RIBOSOMAL PROTEIN S6 MODIFICATION PROTEIN"/>
    <property type="match status" value="1"/>
</dbReference>
<keyword evidence="6 10" id="KW-0547">Nucleotide-binding</keyword>
<comment type="cofactor">
    <cofactor evidence="1">
        <name>Mn(2+)</name>
        <dbReference type="ChEBI" id="CHEBI:29035"/>
    </cofactor>
</comment>
<gene>
    <name evidence="10 12" type="primary">gshB</name>
    <name evidence="12" type="ORF">NB640_05950</name>
</gene>
<keyword evidence="7 10" id="KW-0067">ATP-binding</keyword>
<sequence>MKIAFLADPLDSFKVWKDSTFAMMVEAQKRGHVIYAFESQDMAYSDGDIVARARQIVLTGKEDANWYRSEEKKFFPLAAFDAVIVRKDPPFDMNYLYSTYLLDLAEAAGARIFNRPAALRDYNEKMAIARFPQFVVPTLVSSDDALLREFHTQHGDVIFKPLDGMGGAGIFRIMGDGMNMGSVIETLTENGGRAIMAQKFIPQIALGDKRVLLINGTVVPYALARIPQKGDIRGNLAVGAQGVAQPLSGRDREIAETLALSLAAEGLFLVGLDIIGDWLTEINVTSPTCFREIAAQTGFNVAEMFFNALDETI</sequence>
<evidence type="ECO:0000259" key="11">
    <source>
        <dbReference type="PROSITE" id="PS50975"/>
    </source>
</evidence>
<dbReference type="Gene3D" id="3.30.470.20">
    <property type="entry name" value="ATP-grasp fold, B domain"/>
    <property type="match status" value="1"/>
</dbReference>
<evidence type="ECO:0000256" key="9">
    <source>
        <dbReference type="ARBA" id="ARBA00023211"/>
    </source>
</evidence>
<keyword evidence="3 10" id="KW-0436">Ligase</keyword>
<dbReference type="GO" id="GO:0046872">
    <property type="term" value="F:metal ion binding"/>
    <property type="evidence" value="ECO:0007669"/>
    <property type="project" value="UniProtKB-KW"/>
</dbReference>
<comment type="catalytic activity">
    <reaction evidence="10">
        <text>gamma-L-glutamyl-L-cysteine + glycine + ATP = glutathione + ADP + phosphate + H(+)</text>
        <dbReference type="Rhea" id="RHEA:13557"/>
        <dbReference type="ChEBI" id="CHEBI:15378"/>
        <dbReference type="ChEBI" id="CHEBI:30616"/>
        <dbReference type="ChEBI" id="CHEBI:43474"/>
        <dbReference type="ChEBI" id="CHEBI:57305"/>
        <dbReference type="ChEBI" id="CHEBI:57925"/>
        <dbReference type="ChEBI" id="CHEBI:58173"/>
        <dbReference type="ChEBI" id="CHEBI:456216"/>
        <dbReference type="EC" id="6.3.2.3"/>
    </reaction>
</comment>
<keyword evidence="5" id="KW-0479">Metal-binding</keyword>
<evidence type="ECO:0000256" key="5">
    <source>
        <dbReference type="ARBA" id="ARBA00022723"/>
    </source>
</evidence>